<feature type="region of interest" description="Disordered" evidence="1">
    <location>
        <begin position="34"/>
        <end position="66"/>
    </location>
</feature>
<gene>
    <name evidence="2" type="ORF">A9460_00860</name>
    <name evidence="3" type="ORF">FVD15_04225</name>
</gene>
<name>A0AAE5YGS7_9BACT</name>
<dbReference type="PROSITE" id="PS51257">
    <property type="entry name" value="PROKAR_LIPOPROTEIN"/>
    <property type="match status" value="1"/>
</dbReference>
<dbReference type="RefSeq" id="WP_039666089.1">
    <property type="nucleotide sequence ID" value="NZ_CP037746.1"/>
</dbReference>
<dbReference type="AlphaFoldDB" id="A0AAE5YGS7"/>
<keyword evidence="5" id="KW-1185">Reference proteome</keyword>
<dbReference type="Proteomes" id="UP000293421">
    <property type="component" value="Chromosome"/>
</dbReference>
<feature type="compositionally biased region" description="Polar residues" evidence="1">
    <location>
        <begin position="34"/>
        <end position="46"/>
    </location>
</feature>
<proteinExistence type="predicted"/>
<dbReference type="EMBL" id="VRMB01000018">
    <property type="protein sequence ID" value="TXK68988.1"/>
    <property type="molecule type" value="Genomic_DNA"/>
</dbReference>
<dbReference type="GeneID" id="66288125"/>
<dbReference type="EMBL" id="CP037746">
    <property type="protein sequence ID" value="QBL12951.1"/>
    <property type="molecule type" value="Genomic_DNA"/>
</dbReference>
<evidence type="ECO:0000313" key="3">
    <source>
        <dbReference type="EMBL" id="TXK68988.1"/>
    </source>
</evidence>
<evidence type="ECO:0000256" key="1">
    <source>
        <dbReference type="SAM" id="MobiDB-lite"/>
    </source>
</evidence>
<sequence length="66" mass="7571">MKKILLCFMVLFFYACSSEDKKSNTKEIQTENVQIEQSDSNVQINDETLPLPVDDEVKDENTTQGQ</sequence>
<organism evidence="2 4">
    <name type="scientific">Campylobacter volucris</name>
    <dbReference type="NCBI Taxonomy" id="1031542"/>
    <lineage>
        <taxon>Bacteria</taxon>
        <taxon>Pseudomonadati</taxon>
        <taxon>Campylobacterota</taxon>
        <taxon>Epsilonproteobacteria</taxon>
        <taxon>Campylobacterales</taxon>
        <taxon>Campylobacteraceae</taxon>
        <taxon>Campylobacter</taxon>
    </lineage>
</organism>
<evidence type="ECO:0000313" key="4">
    <source>
        <dbReference type="Proteomes" id="UP000293421"/>
    </source>
</evidence>
<reference evidence="2 4" key="1">
    <citation type="submission" date="2019-02" db="EMBL/GenBank/DDBJ databases">
        <title>Use of ANI for Rapid Identification of Enteric Bacteria.</title>
        <authorList>
            <person name="Pruckler J."/>
            <person name="Lane C."/>
            <person name="Aubert R."/>
        </authorList>
    </citation>
    <scope>NUCLEOTIDE SEQUENCE [LARGE SCALE GENOMIC DNA]</scope>
    <source>
        <strain evidence="2 4">2014D-0083</strain>
    </source>
</reference>
<evidence type="ECO:0000313" key="2">
    <source>
        <dbReference type="EMBL" id="QBL12951.1"/>
    </source>
</evidence>
<dbReference type="Proteomes" id="UP000321325">
    <property type="component" value="Unassembled WGS sequence"/>
</dbReference>
<protein>
    <submittedName>
        <fullName evidence="2">Cytochrome C</fullName>
    </submittedName>
</protein>
<accession>A0AAE5YGS7</accession>
<reference evidence="3 5" key="2">
    <citation type="submission" date="2019-08" db="EMBL/GenBank/DDBJ databases">
        <title>Rapid identification of Enteric Bacteria from Whole Genome Sequences (WGS) using Average Nucleotide Identity (ANI).</title>
        <authorList>
            <person name="Lane C."/>
        </authorList>
    </citation>
    <scope>NUCLEOTIDE SEQUENCE [LARGE SCALE GENOMIC DNA]</scope>
    <source>
        <strain evidence="3 5">2010D-8464</strain>
    </source>
</reference>
<evidence type="ECO:0000313" key="5">
    <source>
        <dbReference type="Proteomes" id="UP000321325"/>
    </source>
</evidence>